<feature type="domain" description="Sulfatase N-terminal" evidence="1">
    <location>
        <begin position="48"/>
        <end position="149"/>
    </location>
</feature>
<dbReference type="InterPro" id="IPR006311">
    <property type="entry name" value="TAT_signal"/>
</dbReference>
<proteinExistence type="predicted"/>
<accession>X1ER22</accession>
<dbReference type="Pfam" id="PF00884">
    <property type="entry name" value="Sulfatase"/>
    <property type="match status" value="1"/>
</dbReference>
<evidence type="ECO:0000313" key="2">
    <source>
        <dbReference type="EMBL" id="GAH35841.1"/>
    </source>
</evidence>
<dbReference type="AlphaFoldDB" id="X1ER22"/>
<comment type="caution">
    <text evidence="2">The sequence shown here is derived from an EMBL/GenBank/DDBJ whole genome shotgun (WGS) entry which is preliminary data.</text>
</comment>
<dbReference type="SUPFAM" id="SSF53649">
    <property type="entry name" value="Alkaline phosphatase-like"/>
    <property type="match status" value="1"/>
</dbReference>
<dbReference type="PANTHER" id="PTHR43751:SF1">
    <property type="entry name" value="SULFATASE ATSG-RELATED"/>
    <property type="match status" value="1"/>
</dbReference>
<evidence type="ECO:0000259" key="1">
    <source>
        <dbReference type="Pfam" id="PF00884"/>
    </source>
</evidence>
<dbReference type="InterPro" id="IPR052701">
    <property type="entry name" value="GAG_Ulvan_Degrading_Sulfatases"/>
</dbReference>
<sequence length="156" mass="16765">MKQANKPTNLNRRQFLTLATGGAMAAVMPLTGCNSELAGRRAAAAKKPNIIFLLTDDQRADAMGCAGNPIIHTPNMDDIAKNGVLFKNAFVTTSICASSRASILSGQYVRRHGINNFATSFSEEALAQTYPLLLRRAGYRIGCVGKYGVGRGRDFP</sequence>
<organism evidence="2">
    <name type="scientific">marine sediment metagenome</name>
    <dbReference type="NCBI Taxonomy" id="412755"/>
    <lineage>
        <taxon>unclassified sequences</taxon>
        <taxon>metagenomes</taxon>
        <taxon>ecological metagenomes</taxon>
    </lineage>
</organism>
<reference evidence="2" key="1">
    <citation type="journal article" date="2014" name="Front. Microbiol.">
        <title>High frequency of phylogenetically diverse reductive dehalogenase-homologous genes in deep subseafloor sedimentary metagenomes.</title>
        <authorList>
            <person name="Kawai M."/>
            <person name="Futagami T."/>
            <person name="Toyoda A."/>
            <person name="Takaki Y."/>
            <person name="Nishi S."/>
            <person name="Hori S."/>
            <person name="Arai W."/>
            <person name="Tsubouchi T."/>
            <person name="Morono Y."/>
            <person name="Uchiyama I."/>
            <person name="Ito T."/>
            <person name="Fujiyama A."/>
            <person name="Inagaki F."/>
            <person name="Takami H."/>
        </authorList>
    </citation>
    <scope>NUCLEOTIDE SEQUENCE</scope>
    <source>
        <strain evidence="2">Expedition CK06-06</strain>
    </source>
</reference>
<gene>
    <name evidence="2" type="ORF">S03H2_13220</name>
</gene>
<feature type="non-terminal residue" evidence="2">
    <location>
        <position position="156"/>
    </location>
</feature>
<dbReference type="PANTHER" id="PTHR43751">
    <property type="entry name" value="SULFATASE"/>
    <property type="match status" value="1"/>
</dbReference>
<dbReference type="InterPro" id="IPR017850">
    <property type="entry name" value="Alkaline_phosphatase_core_sf"/>
</dbReference>
<name>X1ER22_9ZZZZ</name>
<dbReference type="EMBL" id="BARU01006711">
    <property type="protein sequence ID" value="GAH35841.1"/>
    <property type="molecule type" value="Genomic_DNA"/>
</dbReference>
<dbReference type="InterPro" id="IPR000917">
    <property type="entry name" value="Sulfatase_N"/>
</dbReference>
<protein>
    <recommendedName>
        <fullName evidence="1">Sulfatase N-terminal domain-containing protein</fullName>
    </recommendedName>
</protein>
<dbReference type="PROSITE" id="PS51318">
    <property type="entry name" value="TAT"/>
    <property type="match status" value="1"/>
</dbReference>
<dbReference type="Gene3D" id="3.40.720.10">
    <property type="entry name" value="Alkaline Phosphatase, subunit A"/>
    <property type="match status" value="1"/>
</dbReference>